<dbReference type="SUPFAM" id="SSF53383">
    <property type="entry name" value="PLP-dependent transferases"/>
    <property type="match status" value="1"/>
</dbReference>
<dbReference type="RefSeq" id="WP_131836414.1">
    <property type="nucleotide sequence ID" value="NZ_SMFY01000003.1"/>
</dbReference>
<dbReference type="Proteomes" id="UP000295030">
    <property type="component" value="Unassembled WGS sequence"/>
</dbReference>
<dbReference type="GO" id="GO:0004123">
    <property type="term" value="F:cystathionine gamma-lyase activity"/>
    <property type="evidence" value="ECO:0007669"/>
    <property type="project" value="TreeGrafter"/>
</dbReference>
<accession>A0A4R1I0M5</accession>
<dbReference type="GO" id="GO:0030170">
    <property type="term" value="F:pyridoxal phosphate binding"/>
    <property type="evidence" value="ECO:0007669"/>
    <property type="project" value="InterPro"/>
</dbReference>
<comment type="similarity">
    <text evidence="2 5">Belongs to the trans-sulfuration enzymes family.</text>
</comment>
<dbReference type="InterPro" id="IPR015421">
    <property type="entry name" value="PyrdxlP-dep_Trfase_major"/>
</dbReference>
<evidence type="ECO:0000256" key="1">
    <source>
        <dbReference type="ARBA" id="ARBA00001933"/>
    </source>
</evidence>
<dbReference type="GO" id="GO:0019343">
    <property type="term" value="P:cysteine biosynthetic process via cystathionine"/>
    <property type="evidence" value="ECO:0007669"/>
    <property type="project" value="TreeGrafter"/>
</dbReference>
<dbReference type="InterPro" id="IPR000277">
    <property type="entry name" value="Cys/Met-Metab_PyrdxlP-dep_enz"/>
</dbReference>
<dbReference type="OrthoDB" id="9805807at2"/>
<comment type="cofactor">
    <cofactor evidence="1 5">
        <name>pyridoxal 5'-phosphate</name>
        <dbReference type="ChEBI" id="CHEBI:597326"/>
    </cofactor>
</comment>
<dbReference type="Gene3D" id="3.90.1150.10">
    <property type="entry name" value="Aspartate Aminotransferase, domain 1"/>
    <property type="match status" value="1"/>
</dbReference>
<dbReference type="Pfam" id="PF01053">
    <property type="entry name" value="Cys_Met_Meta_PP"/>
    <property type="match status" value="1"/>
</dbReference>
<dbReference type="Gene3D" id="3.40.640.10">
    <property type="entry name" value="Type I PLP-dependent aspartate aminotransferase-like (Major domain)"/>
    <property type="match status" value="1"/>
</dbReference>
<keyword evidence="7" id="KW-1185">Reference proteome</keyword>
<dbReference type="InterPro" id="IPR015422">
    <property type="entry name" value="PyrdxlP-dep_Trfase_small"/>
</dbReference>
<proteinExistence type="inferred from homology"/>
<comment type="caution">
    <text evidence="6">The sequence shown here is derived from an EMBL/GenBank/DDBJ whole genome shotgun (WGS) entry which is preliminary data.</text>
</comment>
<dbReference type="AlphaFoldDB" id="A0A4R1I0M5"/>
<evidence type="ECO:0000256" key="2">
    <source>
        <dbReference type="ARBA" id="ARBA00009077"/>
    </source>
</evidence>
<feature type="modified residue" description="N6-(pyridoxal phosphate)lysine" evidence="4">
    <location>
        <position position="203"/>
    </location>
</feature>
<organism evidence="6 7">
    <name type="scientific">Ancylobacter aquaticus</name>
    <dbReference type="NCBI Taxonomy" id="100"/>
    <lineage>
        <taxon>Bacteria</taxon>
        <taxon>Pseudomonadati</taxon>
        <taxon>Pseudomonadota</taxon>
        <taxon>Alphaproteobacteria</taxon>
        <taxon>Hyphomicrobiales</taxon>
        <taxon>Xanthobacteraceae</taxon>
        <taxon>Ancylobacter</taxon>
    </lineage>
</organism>
<keyword evidence="3 4" id="KW-0663">Pyridoxal phosphate</keyword>
<dbReference type="EMBL" id="SMFY01000003">
    <property type="protein sequence ID" value="TCK23452.1"/>
    <property type="molecule type" value="Genomic_DNA"/>
</dbReference>
<evidence type="ECO:0000256" key="5">
    <source>
        <dbReference type="RuleBase" id="RU362118"/>
    </source>
</evidence>
<evidence type="ECO:0000313" key="7">
    <source>
        <dbReference type="Proteomes" id="UP000295030"/>
    </source>
</evidence>
<dbReference type="PANTHER" id="PTHR11808">
    <property type="entry name" value="TRANS-SULFURATION ENZYME FAMILY MEMBER"/>
    <property type="match status" value="1"/>
</dbReference>
<dbReference type="PANTHER" id="PTHR11808:SF15">
    <property type="entry name" value="CYSTATHIONINE GAMMA-LYASE"/>
    <property type="match status" value="1"/>
</dbReference>
<dbReference type="InterPro" id="IPR054542">
    <property type="entry name" value="Cys_met_metab_PP"/>
</dbReference>
<sequence>MDDRPTRNVTPRTVAARALGVGRPSLTALTPSIDMSATYTRDHDNGYSAGRVYGRKDNASVQQAERYVAELEHAQEAMLFGSGMAAATAIFTALPPTHIVVPSAMYWGLRIWLQGASRYGHDITFVDMSRLDEFRAAVRPGRTGLVWIETPSNPLWTITDIAAVADYAHRAGAQVCVDSTVATPVLTRPLDFGADIVMHSATKYLNGHSDVVAGVLATADRSELWLRAKDTRDQSGTVPGSFDAWLLMRGLRTLDLRVKEQSRSAAILADRLSLHPAIETVLYPGLPHHPGYATAARQMANGFGGMLSVRVKGGAKAAIAVAANVQLWRRATSFGGIESLVEHRLSIEGEGSTCPEDLLRLSIGLEDADDLYRDLLQSLDLLL</sequence>
<dbReference type="PROSITE" id="PS00868">
    <property type="entry name" value="CYS_MET_METAB_PP"/>
    <property type="match status" value="1"/>
</dbReference>
<evidence type="ECO:0000256" key="3">
    <source>
        <dbReference type="ARBA" id="ARBA00022898"/>
    </source>
</evidence>
<dbReference type="GO" id="GO:0019346">
    <property type="term" value="P:transsulfuration"/>
    <property type="evidence" value="ECO:0007669"/>
    <property type="project" value="InterPro"/>
</dbReference>
<protein>
    <submittedName>
        <fullName evidence="6">Cystathionine gamma-synthase</fullName>
    </submittedName>
</protein>
<dbReference type="GO" id="GO:0003962">
    <property type="term" value="F:cystathionine gamma-synthase activity"/>
    <property type="evidence" value="ECO:0007669"/>
    <property type="project" value="TreeGrafter"/>
</dbReference>
<evidence type="ECO:0000313" key="6">
    <source>
        <dbReference type="EMBL" id="TCK23452.1"/>
    </source>
</evidence>
<gene>
    <name evidence="6" type="ORF">EV667_3278</name>
</gene>
<evidence type="ECO:0000256" key="4">
    <source>
        <dbReference type="PIRSR" id="PIRSR001434-2"/>
    </source>
</evidence>
<dbReference type="PIRSF" id="PIRSF001434">
    <property type="entry name" value="CGS"/>
    <property type="match status" value="1"/>
</dbReference>
<dbReference type="FunFam" id="3.40.640.10:FF:000046">
    <property type="entry name" value="Cystathionine gamma-lyase"/>
    <property type="match status" value="1"/>
</dbReference>
<reference evidence="6 7" key="1">
    <citation type="submission" date="2019-03" db="EMBL/GenBank/DDBJ databases">
        <title>Genomic Encyclopedia of Type Strains, Phase IV (KMG-IV): sequencing the most valuable type-strain genomes for metagenomic binning, comparative biology and taxonomic classification.</title>
        <authorList>
            <person name="Goeker M."/>
        </authorList>
    </citation>
    <scope>NUCLEOTIDE SEQUENCE [LARGE SCALE GENOMIC DNA]</scope>
    <source>
        <strain evidence="6 7">DSM 101</strain>
    </source>
</reference>
<dbReference type="InterPro" id="IPR015424">
    <property type="entry name" value="PyrdxlP-dep_Trfase"/>
</dbReference>
<dbReference type="GO" id="GO:0005737">
    <property type="term" value="C:cytoplasm"/>
    <property type="evidence" value="ECO:0007669"/>
    <property type="project" value="TreeGrafter"/>
</dbReference>
<name>A0A4R1I0M5_ANCAQ</name>